<sequence length="326" mass="36965">MKNQRLHNLIENSNAISLKDNKKIADSFWITFQSKSGAVEGKIHIPHEGEDKLVIFEPGFPGGGSGYFEELFLRKVLESGHSVFLIRHVGTIINGKHSDGYIVCKEKQRVAKEQGQEVIGVKKTHTMADWLVEPKVALETLTPFFKTVVLVGHSFGPLANFSSFLDFVKEKPKLAKRVKRFISMAGTLGVVRDPKGQILSQWREYLDKDWSKERVLIGKTSDNIKFLHDTYKKIHKEVSTLPEDVDFIAIHPWGDRENTTDELVHIVESLEMITSLGRGYLIVDKTEHGDKKTGGIAHDMKNLKPAVFQKLVDLKWLPKEQITTIK</sequence>
<evidence type="ECO:0008006" key="3">
    <source>
        <dbReference type="Google" id="ProtNLM"/>
    </source>
</evidence>
<gene>
    <name evidence="1" type="ORF">A2803_05430</name>
</gene>
<evidence type="ECO:0000313" key="1">
    <source>
        <dbReference type="EMBL" id="OGM31396.1"/>
    </source>
</evidence>
<accession>A0A1F7YVM6</accession>
<name>A0A1F7YVM6_9BACT</name>
<organism evidence="1 2">
    <name type="scientific">Candidatus Woesebacteria bacterium RIFCSPHIGHO2_01_FULL_44_21</name>
    <dbReference type="NCBI Taxonomy" id="1802503"/>
    <lineage>
        <taxon>Bacteria</taxon>
        <taxon>Candidatus Woeseibacteriota</taxon>
    </lineage>
</organism>
<dbReference type="EMBL" id="MGGP01000026">
    <property type="protein sequence ID" value="OGM31396.1"/>
    <property type="molecule type" value="Genomic_DNA"/>
</dbReference>
<reference evidence="1 2" key="1">
    <citation type="journal article" date="2016" name="Nat. Commun.">
        <title>Thousands of microbial genomes shed light on interconnected biogeochemical processes in an aquifer system.</title>
        <authorList>
            <person name="Anantharaman K."/>
            <person name="Brown C.T."/>
            <person name="Hug L.A."/>
            <person name="Sharon I."/>
            <person name="Castelle C.J."/>
            <person name="Probst A.J."/>
            <person name="Thomas B.C."/>
            <person name="Singh A."/>
            <person name="Wilkins M.J."/>
            <person name="Karaoz U."/>
            <person name="Brodie E.L."/>
            <person name="Williams K.H."/>
            <person name="Hubbard S.S."/>
            <person name="Banfield J.F."/>
        </authorList>
    </citation>
    <scope>NUCLEOTIDE SEQUENCE [LARGE SCALE GENOMIC DNA]</scope>
</reference>
<dbReference type="AlphaFoldDB" id="A0A1F7YVM6"/>
<comment type="caution">
    <text evidence="1">The sequence shown here is derived from an EMBL/GenBank/DDBJ whole genome shotgun (WGS) entry which is preliminary data.</text>
</comment>
<proteinExistence type="predicted"/>
<evidence type="ECO:0000313" key="2">
    <source>
        <dbReference type="Proteomes" id="UP000178870"/>
    </source>
</evidence>
<dbReference type="Gene3D" id="3.40.50.1820">
    <property type="entry name" value="alpha/beta hydrolase"/>
    <property type="match status" value="1"/>
</dbReference>
<dbReference type="Proteomes" id="UP000178870">
    <property type="component" value="Unassembled WGS sequence"/>
</dbReference>
<protein>
    <recommendedName>
        <fullName evidence="3">AB hydrolase-1 domain-containing protein</fullName>
    </recommendedName>
</protein>
<dbReference type="SUPFAM" id="SSF53474">
    <property type="entry name" value="alpha/beta-Hydrolases"/>
    <property type="match status" value="1"/>
</dbReference>
<dbReference type="InterPro" id="IPR029058">
    <property type="entry name" value="AB_hydrolase_fold"/>
</dbReference>